<sequence>MGQGLVEKNHKDLHSETSSARLLTTKQVPRLNIVAQGISAKPLIKERDCTPLLHNNTTEPTYTLSSRKCMRGELYFSPKSDSLHHCTSSEMMVVPSNAVNAELRSREEKIAVEKGQGSTRRKTGMNMADKLQGQRDTSAKRRRPTSSIAWDSLNRSQENSPQHELAAIPFKWEEAPGKRKEEAPGKPKEGAPGNDKTISEAAERAMARRILQGVERSHRREMLLQKRTAAQIVAESICDQEEASSAQPRPQEFRALGEISLHSSFRSSHRFYARTSSAALGRSSSFQGLRLSADGGGHVISEVETEAHIDLVAPAAAKFLVESCISPTSTPEQNLTRIPFKWEEAPGKPKFDDAADTMPKKLQLPPRLVAPPTQKVDSMSQDLRGRQRQRSMSGPLLGHYPPVSSNHTSPGRTRPHQHSHSVMRSCSPSKRAVSPSKLQALAKHLSRKVSSTTAGPESLDDEQNWQGARRDPSPLKRSISPSKIQVLAKHLSFKVSNTGSARNQGSYEEEQYWQTRNQSPSKSSISPSKMQAFDTHLSRKVSGTNTVTQESSYEDQIWAARNSSPFKRSISPSKIQALAKHLSRKISNSIAPESSPYEDPNWQSRNNPKHSYISQYHSGPLEGYHNRTKGGAGGYGNFSVESNSSGAVSLRVNSEQDYSWPARHNKASGPGSGLIGYHSGPLESSTTSSKRSISPSLRSISPSRIHSLAKQLTRKAMPRQETAPEDLKLPTHANSWRHSFTTCDDSSPLERQTDKIKCSSSFSLQRSSSEVLSGPPSRVLQSSELTSSEPWLDKHQQGQPSWSPTSIFHGPNGNSQVPTSSAPSSGSDIDTQTHMTTPPSITLSKSLSRISYESFEQCFEEHNSPTSSHPAQWDADSISPVGSPYLGPISVDYTAQEPGGQPASEGVKAILKLCKSGSSWRKSKNHQNPEIWAPTLATYFQEQSANTSGQLNTQDAVGGILHPDDNKTEDTDLEDSSPVQSPEAPTRLPYIMPSVVEQERAGREHYDSLNTDYASCLGVKLSPARFVSRGENQSCSNDTVAWADRIPVASAPTKNSEDGFRSPAYAATLELLSPSRELILQKKNLGKLQGIAIGLPSANIHKKTQFIGAMCKSLKHAIYKCARRCCQKAKLRLHEDNQTFPSTEFSFCKVKTVCSLFCYQLFY</sequence>
<evidence type="ECO:0000256" key="1">
    <source>
        <dbReference type="SAM" id="MobiDB-lite"/>
    </source>
</evidence>
<accession>A0ABP0WUQ1</accession>
<gene>
    <name evidence="2" type="ORF">CSSPJE1EN1_LOCUS15013</name>
</gene>
<feature type="compositionally biased region" description="Low complexity" evidence="1">
    <location>
        <begin position="759"/>
        <end position="773"/>
    </location>
</feature>
<feature type="compositionally biased region" description="Polar residues" evidence="1">
    <location>
        <begin position="944"/>
        <end position="955"/>
    </location>
</feature>
<feature type="compositionally biased region" description="Polar residues" evidence="1">
    <location>
        <begin position="497"/>
        <end position="518"/>
    </location>
</feature>
<evidence type="ECO:0000313" key="2">
    <source>
        <dbReference type="EMBL" id="CAK9269535.1"/>
    </source>
</evidence>
<protein>
    <submittedName>
        <fullName evidence="2">Uncharacterized protein</fullName>
    </submittedName>
</protein>
<feature type="compositionally biased region" description="Low complexity" evidence="1">
    <location>
        <begin position="519"/>
        <end position="529"/>
    </location>
</feature>
<keyword evidence="3" id="KW-1185">Reference proteome</keyword>
<feature type="region of interest" description="Disordered" evidence="1">
    <location>
        <begin position="944"/>
        <end position="991"/>
    </location>
</feature>
<reference evidence="2 3" key="1">
    <citation type="submission" date="2024-02" db="EMBL/GenBank/DDBJ databases">
        <authorList>
            <consortium name="ELIXIR-Norway"/>
            <consortium name="Elixir Norway"/>
        </authorList>
    </citation>
    <scope>NUCLEOTIDE SEQUENCE [LARGE SCALE GENOMIC DNA]</scope>
</reference>
<name>A0ABP0WUQ1_9BRYO</name>
<dbReference type="Proteomes" id="UP001497444">
    <property type="component" value="Chromosome 2"/>
</dbReference>
<feature type="region of interest" description="Disordered" evidence="1">
    <location>
        <begin position="111"/>
        <end position="196"/>
    </location>
</feature>
<dbReference type="PANTHER" id="PTHR34371">
    <property type="entry name" value="OS01G0551000 PROTEIN"/>
    <property type="match status" value="1"/>
</dbReference>
<dbReference type="EMBL" id="OZ020097">
    <property type="protein sequence ID" value="CAK9269535.1"/>
    <property type="molecule type" value="Genomic_DNA"/>
</dbReference>
<feature type="compositionally biased region" description="Low complexity" evidence="1">
    <location>
        <begin position="681"/>
        <end position="708"/>
    </location>
</feature>
<feature type="compositionally biased region" description="Polar residues" evidence="1">
    <location>
        <begin position="779"/>
        <end position="789"/>
    </location>
</feature>
<feature type="compositionally biased region" description="Polar residues" evidence="1">
    <location>
        <begin position="797"/>
        <end position="841"/>
    </location>
</feature>
<dbReference type="PANTHER" id="PTHR34371:SF6">
    <property type="entry name" value="MEMBRANE-ASSOCIATED KINASE REGULATOR 6"/>
    <property type="match status" value="1"/>
</dbReference>
<feature type="compositionally biased region" description="Polar residues" evidence="1">
    <location>
        <begin position="145"/>
        <end position="162"/>
    </location>
</feature>
<evidence type="ECO:0000313" key="3">
    <source>
        <dbReference type="Proteomes" id="UP001497444"/>
    </source>
</evidence>
<feature type="region of interest" description="Disordered" evidence="1">
    <location>
        <begin position="497"/>
        <end position="531"/>
    </location>
</feature>
<proteinExistence type="predicted"/>
<organism evidence="2 3">
    <name type="scientific">Sphagnum jensenii</name>
    <dbReference type="NCBI Taxonomy" id="128206"/>
    <lineage>
        <taxon>Eukaryota</taxon>
        <taxon>Viridiplantae</taxon>
        <taxon>Streptophyta</taxon>
        <taxon>Embryophyta</taxon>
        <taxon>Bryophyta</taxon>
        <taxon>Sphagnophytina</taxon>
        <taxon>Sphagnopsida</taxon>
        <taxon>Sphagnales</taxon>
        <taxon>Sphagnaceae</taxon>
        <taxon>Sphagnum</taxon>
    </lineage>
</organism>
<feature type="compositionally biased region" description="Polar residues" evidence="1">
    <location>
        <begin position="732"/>
        <end position="745"/>
    </location>
</feature>
<feature type="compositionally biased region" description="Basic and acidic residues" evidence="1">
    <location>
        <begin position="171"/>
        <end position="189"/>
    </location>
</feature>
<feature type="region of interest" description="Disordered" evidence="1">
    <location>
        <begin position="660"/>
        <end position="841"/>
    </location>
</feature>
<feature type="region of interest" description="Disordered" evidence="1">
    <location>
        <begin position="362"/>
        <end position="480"/>
    </location>
</feature>